<evidence type="ECO:0000256" key="2">
    <source>
        <dbReference type="ARBA" id="ARBA00022771"/>
    </source>
</evidence>
<dbReference type="RefSeq" id="XP_001013779.3">
    <property type="nucleotide sequence ID" value="XM_001013779.3"/>
</dbReference>
<feature type="domain" description="RING-type" evidence="6">
    <location>
        <begin position="108"/>
        <end position="149"/>
    </location>
</feature>
<name>Q23AF8_TETTS</name>
<protein>
    <submittedName>
        <fullName evidence="7">RING-H2 zinc finger protein</fullName>
    </submittedName>
</protein>
<dbReference type="InterPro" id="IPR051834">
    <property type="entry name" value="RING_finger_E3_ligase"/>
</dbReference>
<accession>Q23AF8</accession>
<dbReference type="InParanoid" id="Q23AF8"/>
<evidence type="ECO:0000313" key="8">
    <source>
        <dbReference type="Proteomes" id="UP000009168"/>
    </source>
</evidence>
<reference evidence="8" key="1">
    <citation type="journal article" date="2006" name="PLoS Biol.">
        <title>Macronuclear genome sequence of the ciliate Tetrahymena thermophila, a model eukaryote.</title>
        <authorList>
            <person name="Eisen J.A."/>
            <person name="Coyne R.S."/>
            <person name="Wu M."/>
            <person name="Wu D."/>
            <person name="Thiagarajan M."/>
            <person name="Wortman J.R."/>
            <person name="Badger J.H."/>
            <person name="Ren Q."/>
            <person name="Amedeo P."/>
            <person name="Jones K.M."/>
            <person name="Tallon L.J."/>
            <person name="Delcher A.L."/>
            <person name="Salzberg S.L."/>
            <person name="Silva J.C."/>
            <person name="Haas B.J."/>
            <person name="Majoros W.H."/>
            <person name="Farzad M."/>
            <person name="Carlton J.M."/>
            <person name="Smith R.K. Jr."/>
            <person name="Garg J."/>
            <person name="Pearlman R.E."/>
            <person name="Karrer K.M."/>
            <person name="Sun L."/>
            <person name="Manning G."/>
            <person name="Elde N.C."/>
            <person name="Turkewitz A.P."/>
            <person name="Asai D.J."/>
            <person name="Wilkes D.E."/>
            <person name="Wang Y."/>
            <person name="Cai H."/>
            <person name="Collins K."/>
            <person name="Stewart B.A."/>
            <person name="Lee S.R."/>
            <person name="Wilamowska K."/>
            <person name="Weinberg Z."/>
            <person name="Ruzzo W.L."/>
            <person name="Wloga D."/>
            <person name="Gaertig J."/>
            <person name="Frankel J."/>
            <person name="Tsao C.-C."/>
            <person name="Gorovsky M.A."/>
            <person name="Keeling P.J."/>
            <person name="Waller R.F."/>
            <person name="Patron N.J."/>
            <person name="Cherry J.M."/>
            <person name="Stover N.A."/>
            <person name="Krieger C.J."/>
            <person name="del Toro C."/>
            <person name="Ryder H.F."/>
            <person name="Williamson S.C."/>
            <person name="Barbeau R.A."/>
            <person name="Hamilton E.P."/>
            <person name="Orias E."/>
        </authorList>
    </citation>
    <scope>NUCLEOTIDE SEQUENCE [LARGE SCALE GENOMIC DNA]</scope>
    <source>
        <strain evidence="8">SB210</strain>
    </source>
</reference>
<dbReference type="CDD" id="cd16454">
    <property type="entry name" value="RING-H2_PA-TM-RING"/>
    <property type="match status" value="1"/>
</dbReference>
<dbReference type="EMBL" id="GG662724">
    <property type="protein sequence ID" value="EAR93534.3"/>
    <property type="molecule type" value="Genomic_DNA"/>
</dbReference>
<dbReference type="PROSITE" id="PS50089">
    <property type="entry name" value="ZF_RING_2"/>
    <property type="match status" value="1"/>
</dbReference>
<evidence type="ECO:0000256" key="5">
    <source>
        <dbReference type="SAM" id="MobiDB-lite"/>
    </source>
</evidence>
<keyword evidence="8" id="KW-1185">Reference proteome</keyword>
<dbReference type="AlphaFoldDB" id="Q23AF8"/>
<evidence type="ECO:0000259" key="6">
    <source>
        <dbReference type="PROSITE" id="PS50089"/>
    </source>
</evidence>
<keyword evidence="3" id="KW-0862">Zinc</keyword>
<dbReference type="SMART" id="SM00184">
    <property type="entry name" value="RING"/>
    <property type="match status" value="1"/>
</dbReference>
<evidence type="ECO:0000256" key="4">
    <source>
        <dbReference type="PROSITE-ProRule" id="PRU00175"/>
    </source>
</evidence>
<evidence type="ECO:0000313" key="7">
    <source>
        <dbReference type="EMBL" id="EAR93534.3"/>
    </source>
</evidence>
<dbReference type="GO" id="GO:0008270">
    <property type="term" value="F:zinc ion binding"/>
    <property type="evidence" value="ECO:0007669"/>
    <property type="project" value="UniProtKB-KW"/>
</dbReference>
<dbReference type="GO" id="GO:0061630">
    <property type="term" value="F:ubiquitin protein ligase activity"/>
    <property type="evidence" value="ECO:0007669"/>
    <property type="project" value="TreeGrafter"/>
</dbReference>
<dbReference type="STRING" id="312017.Q23AF8"/>
<feature type="region of interest" description="Disordered" evidence="5">
    <location>
        <begin position="1"/>
        <end position="22"/>
    </location>
</feature>
<dbReference type="InterPro" id="IPR013083">
    <property type="entry name" value="Znf_RING/FYVE/PHD"/>
</dbReference>
<dbReference type="PANTHER" id="PTHR45931:SF19">
    <property type="entry name" value="CHROMOSOME UNDETERMINED SCAFFOLD_3, WHOLE GENOME SHOTGUN SEQUENCE"/>
    <property type="match status" value="1"/>
</dbReference>
<gene>
    <name evidence="7" type="ORF">TTHERM_00426010</name>
</gene>
<keyword evidence="2 4" id="KW-0863">Zinc-finger</keyword>
<sequence length="166" mass="19814">MDRQPNRQQRGDDRPIKGNPTGKYNMDFIDWNNEWSNVYDNFDFTTDHQNQQCPIFGMSKETFLRLVADEFQQLEWDNNMQMDEEGRLPDEIVDKVKKMKMGTSNQSCAICVTPFKKGEIIRKLPCKHIFHDSCILPWFSKKSNCPNCRFDIKEYYMKHQEESNQQ</sequence>
<dbReference type="Pfam" id="PF13639">
    <property type="entry name" value="zf-RING_2"/>
    <property type="match status" value="1"/>
</dbReference>
<dbReference type="PANTHER" id="PTHR45931">
    <property type="entry name" value="SI:CH211-59O9.10"/>
    <property type="match status" value="1"/>
</dbReference>
<dbReference type="KEGG" id="tet:TTHERM_00426010"/>
<dbReference type="InterPro" id="IPR001841">
    <property type="entry name" value="Znf_RING"/>
</dbReference>
<proteinExistence type="predicted"/>
<dbReference type="GO" id="GO:0005634">
    <property type="term" value="C:nucleus"/>
    <property type="evidence" value="ECO:0007669"/>
    <property type="project" value="TreeGrafter"/>
</dbReference>
<dbReference type="Proteomes" id="UP000009168">
    <property type="component" value="Unassembled WGS sequence"/>
</dbReference>
<dbReference type="SUPFAM" id="SSF57850">
    <property type="entry name" value="RING/U-box"/>
    <property type="match status" value="1"/>
</dbReference>
<organism evidence="7 8">
    <name type="scientific">Tetrahymena thermophila (strain SB210)</name>
    <dbReference type="NCBI Taxonomy" id="312017"/>
    <lineage>
        <taxon>Eukaryota</taxon>
        <taxon>Sar</taxon>
        <taxon>Alveolata</taxon>
        <taxon>Ciliophora</taxon>
        <taxon>Intramacronucleata</taxon>
        <taxon>Oligohymenophorea</taxon>
        <taxon>Hymenostomatida</taxon>
        <taxon>Tetrahymenina</taxon>
        <taxon>Tetrahymenidae</taxon>
        <taxon>Tetrahymena</taxon>
    </lineage>
</organism>
<dbReference type="Gene3D" id="3.30.40.10">
    <property type="entry name" value="Zinc/RING finger domain, C3HC4 (zinc finger)"/>
    <property type="match status" value="1"/>
</dbReference>
<dbReference type="OrthoDB" id="438722at2759"/>
<dbReference type="GeneID" id="7827184"/>
<evidence type="ECO:0000256" key="1">
    <source>
        <dbReference type="ARBA" id="ARBA00022723"/>
    </source>
</evidence>
<keyword evidence="1" id="KW-0479">Metal-binding</keyword>
<feature type="compositionally biased region" description="Basic and acidic residues" evidence="5">
    <location>
        <begin position="1"/>
        <end position="16"/>
    </location>
</feature>
<evidence type="ECO:0000256" key="3">
    <source>
        <dbReference type="ARBA" id="ARBA00022833"/>
    </source>
</evidence>
<dbReference type="HOGENOM" id="CLU_1589724_0_0_1"/>
<dbReference type="eggNOG" id="KOG0800">
    <property type="taxonomic scope" value="Eukaryota"/>
</dbReference>
<dbReference type="GO" id="GO:0006511">
    <property type="term" value="P:ubiquitin-dependent protein catabolic process"/>
    <property type="evidence" value="ECO:0007669"/>
    <property type="project" value="TreeGrafter"/>
</dbReference>